<proteinExistence type="predicted"/>
<sequence length="408" mass="46967">MSNPKPRIFMVNQGDDSQRFGVGRYISEMVGEAKNRKRILEMVLITIGVNDISKVEIKKDGNITHFNVPKPFLVGQGLMYGISKQLSSGVFLLLTDYFTFNSSDIFHFNSNMQHFLLHKIKQNTTVRIVYTVHVSMWNVLYNNDEEKFLSEWNDRECFSLSKKNILAEIENCKLADLIIGLSNNTVEDLRKYYKVPKNKLKRIFNGISTEPPEIDEKKLKNIRKQVGLHTTDFIFLFAGRINEQKGISDLVEAFIRLTNGGHGNIKLIVVGDGPLKKTLEDKTKGDYPFIKYIGYVPQNEIQYYYKLSDTIVIPSLYDQNPYSILEAMAYKVPMILTDIDAFLKLQNGLVCLKVPLKNEYKVAVAQLKKQMQHIIEKPELRIQLIENAHRMLVSNFSAAQMFNKTYTV</sequence>
<dbReference type="CDD" id="cd03801">
    <property type="entry name" value="GT4_PimA-like"/>
    <property type="match status" value="1"/>
</dbReference>
<dbReference type="EMBL" id="JBHTHY010000007">
    <property type="protein sequence ID" value="MFD0798021.1"/>
    <property type="molecule type" value="Genomic_DNA"/>
</dbReference>
<keyword evidence="4" id="KW-0328">Glycosyltransferase</keyword>
<keyword evidence="1 4" id="KW-0808">Transferase</keyword>
<dbReference type="RefSeq" id="WP_379934569.1">
    <property type="nucleotide sequence ID" value="NZ_JBHTHY010000007.1"/>
</dbReference>
<evidence type="ECO:0000259" key="2">
    <source>
        <dbReference type="Pfam" id="PF00534"/>
    </source>
</evidence>
<dbReference type="PANTHER" id="PTHR46401:SF2">
    <property type="entry name" value="GLYCOSYLTRANSFERASE WBBK-RELATED"/>
    <property type="match status" value="1"/>
</dbReference>
<dbReference type="PANTHER" id="PTHR46401">
    <property type="entry name" value="GLYCOSYLTRANSFERASE WBBK-RELATED"/>
    <property type="match status" value="1"/>
</dbReference>
<reference evidence="5" key="1">
    <citation type="journal article" date="2019" name="Int. J. Syst. Evol. Microbiol.">
        <title>The Global Catalogue of Microorganisms (GCM) 10K type strain sequencing project: providing services to taxonomists for standard genome sequencing and annotation.</title>
        <authorList>
            <consortium name="The Broad Institute Genomics Platform"/>
            <consortium name="The Broad Institute Genome Sequencing Center for Infectious Disease"/>
            <person name="Wu L."/>
            <person name="Ma J."/>
        </authorList>
    </citation>
    <scope>NUCLEOTIDE SEQUENCE [LARGE SCALE GENOMIC DNA]</scope>
    <source>
        <strain evidence="5">CCUG 61948</strain>
    </source>
</reference>
<dbReference type="EC" id="2.4.-.-" evidence="4"/>
<keyword evidence="5" id="KW-1185">Reference proteome</keyword>
<dbReference type="SUPFAM" id="SSF53756">
    <property type="entry name" value="UDP-Glycosyltransferase/glycogen phosphorylase"/>
    <property type="match status" value="1"/>
</dbReference>
<gene>
    <name evidence="4" type="ORF">ACFQZJ_11145</name>
</gene>
<dbReference type="Pfam" id="PF13439">
    <property type="entry name" value="Glyco_transf_4"/>
    <property type="match status" value="1"/>
</dbReference>
<protein>
    <submittedName>
        <fullName evidence="4">Glycosyltransferase family 4 protein</fullName>
        <ecNumber evidence="4">2.4.-.-</ecNumber>
    </submittedName>
</protein>
<evidence type="ECO:0000259" key="3">
    <source>
        <dbReference type="Pfam" id="PF13439"/>
    </source>
</evidence>
<evidence type="ECO:0000256" key="1">
    <source>
        <dbReference type="ARBA" id="ARBA00022679"/>
    </source>
</evidence>
<dbReference type="InterPro" id="IPR001296">
    <property type="entry name" value="Glyco_trans_1"/>
</dbReference>
<dbReference type="Proteomes" id="UP001597012">
    <property type="component" value="Unassembled WGS sequence"/>
</dbReference>
<dbReference type="Pfam" id="PF00534">
    <property type="entry name" value="Glycos_transf_1"/>
    <property type="match status" value="1"/>
</dbReference>
<organism evidence="4 5">
    <name type="scientific">Maribacter chungangensis</name>
    <dbReference type="NCBI Taxonomy" id="1069117"/>
    <lineage>
        <taxon>Bacteria</taxon>
        <taxon>Pseudomonadati</taxon>
        <taxon>Bacteroidota</taxon>
        <taxon>Flavobacteriia</taxon>
        <taxon>Flavobacteriales</taxon>
        <taxon>Flavobacteriaceae</taxon>
        <taxon>Maribacter</taxon>
    </lineage>
</organism>
<accession>A0ABW3B559</accession>
<comment type="caution">
    <text evidence="4">The sequence shown here is derived from an EMBL/GenBank/DDBJ whole genome shotgun (WGS) entry which is preliminary data.</text>
</comment>
<dbReference type="Gene3D" id="3.40.50.2000">
    <property type="entry name" value="Glycogen Phosphorylase B"/>
    <property type="match status" value="2"/>
</dbReference>
<name>A0ABW3B559_9FLAO</name>
<dbReference type="InterPro" id="IPR028098">
    <property type="entry name" value="Glyco_trans_4-like_N"/>
</dbReference>
<feature type="domain" description="Glycosyl transferase family 1" evidence="2">
    <location>
        <begin position="221"/>
        <end position="390"/>
    </location>
</feature>
<feature type="domain" description="Glycosyltransferase subfamily 4-like N-terminal" evidence="3">
    <location>
        <begin position="102"/>
        <end position="210"/>
    </location>
</feature>
<evidence type="ECO:0000313" key="4">
    <source>
        <dbReference type="EMBL" id="MFD0798021.1"/>
    </source>
</evidence>
<evidence type="ECO:0000313" key="5">
    <source>
        <dbReference type="Proteomes" id="UP001597012"/>
    </source>
</evidence>
<dbReference type="GO" id="GO:0016757">
    <property type="term" value="F:glycosyltransferase activity"/>
    <property type="evidence" value="ECO:0007669"/>
    <property type="project" value="UniProtKB-KW"/>
</dbReference>